<sequence>MERPAAEVMEQFPFLGVPQLMLKEMTMRFGIDLSKNMETSLNEMVPNIIRSAKEGSQKKLYANLIGPAEETTEGLVRNAALILLPALFKENPSFLYCVDSDLVPTRTYIMRTVLLGVFIFLKGTFCTSVYNFNGVIRHFAVENSKVFVATDSQLHQMRHDLVEEKIKDISNTMHQNALSILLPFEKNGTLITCGTSDCGYCEVLDINDITQTIHRETSMPFVALVNESSFAFLVDVSTSDTRTDIYMLVGREYKDDDEINNGCIVEPGVTLRNTLRTQHGDIFSKTGSTAAEASIKIHGVEWVDGFQVSSQFQTYLFANIISGSKVVLLKMENRVDKPKITKSLNVATLRCCKDLPRQKLVASTLLPKPSLLWMGIFTAELPKHPENTVLAIYNITAINLGKPTAEFKCQPPCGSKNPSSLPVVDPLAVVFKHNSMTSVVAQMNGSWIVLYIGTANGQLLKILLDKDYRSTCAKVLYRSDDDRMVFPKMYFDPVDSSYIYIALGNQINRVAVTQCDMFDTLKACIDSMDPLCGWCGTTNRCWIQEKCQMSTWISISKDSFQKELISFQVSMFSVEINLSLHLHLDATESLPLTCTFKAGSVDLCKRSSTVTRIPKCSCNFPEKHLSSNGLKVIVTVTISNQTLTESLTLKSCPNITENMHSDEQCAACVSAGCYWQRDNKTCTWTPVSASYLHIQDICKETSSDRNSMPEILSVWPNEVSFHGKNNAVIKGKNLELVVKIRFQGFMDCNLKETPVLVRSNDTLKFHIPNGNKEIMRVCVVTADGRCHSNATIRYTSQPTCTELQPRSTWSSGGRKIRVLGSNLEFVDAVSIQTSSKELILNSDNKSFWFHIHNRGEFRDAGPFNVSLIVVNSTVVCAGKISYHPDPVFTSFTTSKEVNEVLVTIQKKEDKLNIVEEDLKVWALQEDRPFDCIIEKVMSSAVICKISGNKDSEINVDSLKIRFGNVTKILTQETLEYKYILVALVILIVLGAIAGVFIHRKSQQQMNAQMNEHLEMLENEIRSEIRQGFVDLQTETSDLVENVSAIPYLDYKHFALKIFFPEAGPLANQMIKEIGQDAVKSEMDERCQAFSSLIRDQTFLTCFVHALEEQKSFSIKDKCMVASLLTVTLHSDLPYLTQLMENLLQSLMDQPSNAQPKLMLRRTESIVEKLLTNWMSICLYGFLRESVGQPLFLMISALNQQIFKGPVDAVTEKALYTLNEDWLLWQAQGFNFSLLKLKVLFAVGTEGEVSEPLEVNVLTCDTIEQVKEKILQTFQRKFGFRYTQQLRDIGIEYMKEGSYVPLEEIDGSSEVQGEVTMLNTLKHYQIPDRASIRVITKKVHAPLSPQTSLKDDQNFTTKYFHLIDPDIDTDQSEHPERKKLKLKEIYLTKLLATKGPGRLIRVKERMNGAMYREILSKNLLPSARVLKMKRGWVFQHDNDPKHTARATKEWLRKKHFEVLEWPSQSPDLNPIENLWKELKIRVAQRQPQNITALEEICMEEWAKLPATVAVHTFVETLFRSIWGMPNNKAPLAVKYLFDFLDSQAEKKKIMDPDVLHIWKTNSLPLRFWVNILKNPDFVFSDLEKTPHLDGCLSVIAQAFMDSFSLTDHQLGKHAPTNKLLYAKDIPQYKQEVKMYYKLVKDQTPVSNQDFKLFLQEESKKHENEFNEPAALRELYKYMERYFTEIEQHLEQTDASCGLKEEMHRVKELFQSVKRSAWI</sequence>
<keyword evidence="2" id="KW-0472">Membrane</keyword>
<dbReference type="Gene3D" id="1.10.506.10">
    <property type="entry name" value="GTPase Activation - p120gap, domain 1"/>
    <property type="match status" value="2"/>
</dbReference>
<dbReference type="GO" id="GO:0050772">
    <property type="term" value="P:positive regulation of axonogenesis"/>
    <property type="evidence" value="ECO:0007669"/>
    <property type="project" value="TreeGrafter"/>
</dbReference>
<dbReference type="Gene3D" id="3.10.20.90">
    <property type="entry name" value="Phosphatidylinositol 3-kinase Catalytic Subunit, Chain A, domain 1"/>
    <property type="match status" value="1"/>
</dbReference>
<name>A0AAE0UX78_9TELE</name>
<organism evidence="5 6">
    <name type="scientific">Hemibagrus guttatus</name>
    <dbReference type="NCBI Taxonomy" id="175788"/>
    <lineage>
        <taxon>Eukaryota</taxon>
        <taxon>Metazoa</taxon>
        <taxon>Chordata</taxon>
        <taxon>Craniata</taxon>
        <taxon>Vertebrata</taxon>
        <taxon>Euteleostomi</taxon>
        <taxon>Actinopterygii</taxon>
        <taxon>Neopterygii</taxon>
        <taxon>Teleostei</taxon>
        <taxon>Ostariophysi</taxon>
        <taxon>Siluriformes</taxon>
        <taxon>Bagridae</taxon>
        <taxon>Hemibagrus</taxon>
    </lineage>
</organism>
<reference evidence="5" key="1">
    <citation type="submission" date="2023-06" db="EMBL/GenBank/DDBJ databases">
        <title>Male Hemibagrus guttatus genome.</title>
        <authorList>
            <person name="Bian C."/>
        </authorList>
    </citation>
    <scope>NUCLEOTIDE SEQUENCE</scope>
    <source>
        <strain evidence="5">Male_cb2023</strain>
        <tissue evidence="5">Muscle</tissue>
    </source>
</reference>
<proteinExistence type="predicted"/>
<dbReference type="SUPFAM" id="SSF101912">
    <property type="entry name" value="Sema domain"/>
    <property type="match status" value="1"/>
</dbReference>
<dbReference type="EMBL" id="JAUCMX010000013">
    <property type="protein sequence ID" value="KAK3526239.1"/>
    <property type="molecule type" value="Genomic_DNA"/>
</dbReference>
<dbReference type="InterPro" id="IPR013783">
    <property type="entry name" value="Ig-like_fold"/>
</dbReference>
<protein>
    <recommendedName>
        <fullName evidence="7">Plexin C1</fullName>
    </recommendedName>
</protein>
<dbReference type="Gene3D" id="2.60.40.10">
    <property type="entry name" value="Immunoglobulins"/>
    <property type="match status" value="2"/>
</dbReference>
<dbReference type="InterPro" id="IPR046800">
    <property type="entry name" value="Plexin_RBD"/>
</dbReference>
<dbReference type="GO" id="GO:0008360">
    <property type="term" value="P:regulation of cell shape"/>
    <property type="evidence" value="ECO:0007669"/>
    <property type="project" value="TreeGrafter"/>
</dbReference>
<evidence type="ECO:0000259" key="4">
    <source>
        <dbReference type="Pfam" id="PF20170"/>
    </source>
</evidence>
<dbReference type="GO" id="GO:0030334">
    <property type="term" value="P:regulation of cell migration"/>
    <property type="evidence" value="ECO:0007669"/>
    <property type="project" value="TreeGrafter"/>
</dbReference>
<dbReference type="GO" id="GO:0002116">
    <property type="term" value="C:semaphorin receptor complex"/>
    <property type="evidence" value="ECO:0007669"/>
    <property type="project" value="TreeGrafter"/>
</dbReference>
<evidence type="ECO:0000256" key="2">
    <source>
        <dbReference type="SAM" id="Phobius"/>
    </source>
</evidence>
<dbReference type="InterPro" id="IPR036352">
    <property type="entry name" value="Semap_dom_sf"/>
</dbReference>
<dbReference type="InterPro" id="IPR015943">
    <property type="entry name" value="WD40/YVTN_repeat-like_dom_sf"/>
</dbReference>
<dbReference type="InterPro" id="IPR008936">
    <property type="entry name" value="Rho_GTPase_activation_prot"/>
</dbReference>
<evidence type="ECO:0000259" key="3">
    <source>
        <dbReference type="Pfam" id="PF08337"/>
    </source>
</evidence>
<dbReference type="SUPFAM" id="SSF81296">
    <property type="entry name" value="E set domains"/>
    <property type="match status" value="1"/>
</dbReference>
<dbReference type="SUPFAM" id="SSF103575">
    <property type="entry name" value="Plexin repeat"/>
    <property type="match status" value="1"/>
</dbReference>
<keyword evidence="2" id="KW-1133">Transmembrane helix</keyword>
<dbReference type="Pfam" id="PF20170">
    <property type="entry name" value="Plexin_RBD"/>
    <property type="match status" value="1"/>
</dbReference>
<keyword evidence="6" id="KW-1185">Reference proteome</keyword>
<dbReference type="SUPFAM" id="SSF48350">
    <property type="entry name" value="GTPase activation domain, GAP"/>
    <property type="match status" value="1"/>
</dbReference>
<dbReference type="InterPro" id="IPR013548">
    <property type="entry name" value="Plexin_cytoplasmic_RasGAP_dom"/>
</dbReference>
<evidence type="ECO:0000313" key="5">
    <source>
        <dbReference type="EMBL" id="KAK3526239.1"/>
    </source>
</evidence>
<feature type="domain" description="Plexin cytoplasmic RasGAP" evidence="3">
    <location>
        <begin position="1045"/>
        <end position="1394"/>
    </location>
</feature>
<dbReference type="Pfam" id="PF08337">
    <property type="entry name" value="Plexin_cytopl"/>
    <property type="match status" value="2"/>
</dbReference>
<dbReference type="GO" id="GO:0007399">
    <property type="term" value="P:nervous system development"/>
    <property type="evidence" value="ECO:0007669"/>
    <property type="project" value="UniProtKB-ARBA"/>
</dbReference>
<dbReference type="Gene3D" id="2.130.10.10">
    <property type="entry name" value="YVTN repeat-like/Quinoprotein amine dehydrogenase"/>
    <property type="match status" value="2"/>
</dbReference>
<feature type="domain" description="Plexin cytoplasmic RasGAP" evidence="3">
    <location>
        <begin position="1484"/>
        <end position="1684"/>
    </location>
</feature>
<evidence type="ECO:0008006" key="7">
    <source>
        <dbReference type="Google" id="ProtNLM"/>
    </source>
</evidence>
<dbReference type="InterPro" id="IPR014756">
    <property type="entry name" value="Ig_E-set"/>
</dbReference>
<dbReference type="PANTHER" id="PTHR22625:SF4">
    <property type="entry name" value="PLEXIN-C1"/>
    <property type="match status" value="1"/>
</dbReference>
<feature type="transmembrane region" description="Helical" evidence="2">
    <location>
        <begin position="1165"/>
        <end position="1182"/>
    </location>
</feature>
<dbReference type="CDD" id="cd00102">
    <property type="entry name" value="IPT"/>
    <property type="match status" value="1"/>
</dbReference>
<evidence type="ECO:0000256" key="1">
    <source>
        <dbReference type="SAM" id="Coils"/>
    </source>
</evidence>
<keyword evidence="1" id="KW-0175">Coiled coil</keyword>
<evidence type="ECO:0000313" key="6">
    <source>
        <dbReference type="Proteomes" id="UP001274896"/>
    </source>
</evidence>
<comment type="caution">
    <text evidence="5">The sequence shown here is derived from an EMBL/GenBank/DDBJ whole genome shotgun (WGS) entry which is preliminary data.</text>
</comment>
<feature type="transmembrane region" description="Helical" evidence="2">
    <location>
        <begin position="978"/>
        <end position="997"/>
    </location>
</feature>
<accession>A0AAE0UX78</accession>
<dbReference type="Proteomes" id="UP001274896">
    <property type="component" value="Unassembled WGS sequence"/>
</dbReference>
<dbReference type="GO" id="GO:0017154">
    <property type="term" value="F:semaphorin receptor activity"/>
    <property type="evidence" value="ECO:0007669"/>
    <property type="project" value="InterPro"/>
</dbReference>
<feature type="domain" description="Plexin cytoplasmic RhoGTPase-binding" evidence="4">
    <location>
        <begin position="1217"/>
        <end position="1332"/>
    </location>
</feature>
<feature type="coiled-coil region" evidence="1">
    <location>
        <begin position="999"/>
        <end position="1026"/>
    </location>
</feature>
<dbReference type="GO" id="GO:0005886">
    <property type="term" value="C:plasma membrane"/>
    <property type="evidence" value="ECO:0007669"/>
    <property type="project" value="TreeGrafter"/>
</dbReference>
<dbReference type="PANTHER" id="PTHR22625">
    <property type="entry name" value="PLEXIN"/>
    <property type="match status" value="1"/>
</dbReference>
<dbReference type="GO" id="GO:0007162">
    <property type="term" value="P:negative regulation of cell adhesion"/>
    <property type="evidence" value="ECO:0007669"/>
    <property type="project" value="TreeGrafter"/>
</dbReference>
<gene>
    <name evidence="5" type="ORF">QTP70_020390</name>
</gene>
<keyword evidence="2" id="KW-0812">Transmembrane</keyword>
<dbReference type="InterPro" id="IPR031148">
    <property type="entry name" value="Plexin"/>
</dbReference>